<protein>
    <recommendedName>
        <fullName evidence="5">Integral membrane protein</fullName>
    </recommendedName>
</protein>
<reference evidence="4" key="1">
    <citation type="journal article" date="2019" name="Int. J. Syst. Evol. Microbiol.">
        <title>The Global Catalogue of Microorganisms (GCM) 10K type strain sequencing project: providing services to taxonomists for standard genome sequencing and annotation.</title>
        <authorList>
            <consortium name="The Broad Institute Genomics Platform"/>
            <consortium name="The Broad Institute Genome Sequencing Center for Infectious Disease"/>
            <person name="Wu L."/>
            <person name="Ma J."/>
        </authorList>
    </citation>
    <scope>NUCLEOTIDE SEQUENCE [LARGE SCALE GENOMIC DNA]</scope>
    <source>
        <strain evidence="4">CCUG 42722</strain>
    </source>
</reference>
<evidence type="ECO:0000256" key="2">
    <source>
        <dbReference type="SAM" id="Phobius"/>
    </source>
</evidence>
<dbReference type="PANTHER" id="PTHR40076">
    <property type="entry name" value="MEMBRANE PROTEIN-RELATED"/>
    <property type="match status" value="1"/>
</dbReference>
<feature type="transmembrane region" description="Helical" evidence="2">
    <location>
        <begin position="138"/>
        <end position="159"/>
    </location>
</feature>
<evidence type="ECO:0000313" key="3">
    <source>
        <dbReference type="EMBL" id="MFC4628586.1"/>
    </source>
</evidence>
<gene>
    <name evidence="3" type="ORF">ACFO6V_10105</name>
</gene>
<feature type="transmembrane region" description="Helical" evidence="2">
    <location>
        <begin position="252"/>
        <end position="279"/>
    </location>
</feature>
<feature type="region of interest" description="Disordered" evidence="1">
    <location>
        <begin position="1"/>
        <end position="66"/>
    </location>
</feature>
<feature type="compositionally biased region" description="Polar residues" evidence="1">
    <location>
        <begin position="1"/>
        <end position="10"/>
    </location>
</feature>
<name>A0ABV9HE79_9MICO</name>
<keyword evidence="2" id="KW-1133">Transmembrane helix</keyword>
<feature type="transmembrane region" description="Helical" evidence="2">
    <location>
        <begin position="224"/>
        <end position="245"/>
    </location>
</feature>
<evidence type="ECO:0000313" key="4">
    <source>
        <dbReference type="Proteomes" id="UP001596011"/>
    </source>
</evidence>
<dbReference type="InterPro" id="IPR010380">
    <property type="entry name" value="DUF975"/>
</dbReference>
<evidence type="ECO:0008006" key="5">
    <source>
        <dbReference type="Google" id="ProtNLM"/>
    </source>
</evidence>
<feature type="transmembrane region" description="Helical" evidence="2">
    <location>
        <begin position="180"/>
        <end position="212"/>
    </location>
</feature>
<organism evidence="3 4">
    <name type="scientific">Promicromonospora alba</name>
    <dbReference type="NCBI Taxonomy" id="1616110"/>
    <lineage>
        <taxon>Bacteria</taxon>
        <taxon>Bacillati</taxon>
        <taxon>Actinomycetota</taxon>
        <taxon>Actinomycetes</taxon>
        <taxon>Micrococcales</taxon>
        <taxon>Promicromonosporaceae</taxon>
        <taxon>Promicromonospora</taxon>
    </lineage>
</organism>
<keyword evidence="2" id="KW-0812">Transmembrane</keyword>
<dbReference type="EMBL" id="JBHSFI010000003">
    <property type="protein sequence ID" value="MFC4628586.1"/>
    <property type="molecule type" value="Genomic_DNA"/>
</dbReference>
<evidence type="ECO:0000256" key="1">
    <source>
        <dbReference type="SAM" id="MobiDB-lite"/>
    </source>
</evidence>
<keyword evidence="2" id="KW-0472">Membrane</keyword>
<dbReference type="RefSeq" id="WP_377134816.1">
    <property type="nucleotide sequence ID" value="NZ_JBHSFI010000003.1"/>
</dbReference>
<comment type="caution">
    <text evidence="3">The sequence shown here is derived from an EMBL/GenBank/DDBJ whole genome shotgun (WGS) entry which is preliminary data.</text>
</comment>
<dbReference type="Proteomes" id="UP001596011">
    <property type="component" value="Unassembled WGS sequence"/>
</dbReference>
<proteinExistence type="predicted"/>
<feature type="compositionally biased region" description="Low complexity" evidence="1">
    <location>
        <begin position="52"/>
        <end position="63"/>
    </location>
</feature>
<sequence length="294" mass="30120">MSENTPQNPYEPNAGGATPPPSGGPTPPNPAGPTPPPSGPAQPPVYGGASQPPAYGGPAVPYGTQPTSPFQTGEALRFAWDRFKGNWLFWVLFVLLTFVVGAIFNSGSAGDIQEQINASSDPEAMQELAATMSGGSSLLGLIGSLVLGVLQALGINAALREVSGEKATWGNLFKANNFGMIILAALLLMVASFVGVLLCGIGLIAVAIFAVFTYHNVVDRGLNAWSAFTGSFSLVGKNFGAVFLLELALFGINILGAIPCGLGLFVTLPLSVLAIAFAYRRLTGGLVAAGPATA</sequence>
<dbReference type="PANTHER" id="PTHR40076:SF1">
    <property type="entry name" value="MEMBRANE PROTEIN"/>
    <property type="match status" value="1"/>
</dbReference>
<keyword evidence="4" id="KW-1185">Reference proteome</keyword>
<feature type="compositionally biased region" description="Pro residues" evidence="1">
    <location>
        <begin position="18"/>
        <end position="43"/>
    </location>
</feature>
<feature type="transmembrane region" description="Helical" evidence="2">
    <location>
        <begin position="87"/>
        <end position="104"/>
    </location>
</feature>
<accession>A0ABV9HE79</accession>